<proteinExistence type="predicted"/>
<reference evidence="2 3" key="1">
    <citation type="journal article" date="2015" name="Biotechnol. Biofuels">
        <title>Enhanced degradation of softwood versus hardwood by the white-rot fungus Pycnoporus coccineus.</title>
        <authorList>
            <person name="Couturier M."/>
            <person name="Navarro D."/>
            <person name="Chevret D."/>
            <person name="Henrissat B."/>
            <person name="Piumi F."/>
            <person name="Ruiz-Duenas F.J."/>
            <person name="Martinez A.T."/>
            <person name="Grigoriev I.V."/>
            <person name="Riley R."/>
            <person name="Lipzen A."/>
            <person name="Berrin J.G."/>
            <person name="Master E.R."/>
            <person name="Rosso M.N."/>
        </authorList>
    </citation>
    <scope>NUCLEOTIDE SEQUENCE [LARGE SCALE GENOMIC DNA]</scope>
    <source>
        <strain evidence="2 3">BRFM310</strain>
    </source>
</reference>
<dbReference type="OrthoDB" id="10584698at2759"/>
<feature type="compositionally biased region" description="Acidic residues" evidence="1">
    <location>
        <begin position="159"/>
        <end position="190"/>
    </location>
</feature>
<evidence type="ECO:0000313" key="2">
    <source>
        <dbReference type="EMBL" id="OSD06534.1"/>
    </source>
</evidence>
<keyword evidence="3" id="KW-1185">Reference proteome</keyword>
<evidence type="ECO:0000313" key="3">
    <source>
        <dbReference type="Proteomes" id="UP000193067"/>
    </source>
</evidence>
<name>A0A1Y2J151_TRAC3</name>
<sequence length="314" mass="34057">MCILSLGGRISQRVYNRRHTQEASSTSSYLGIPLHTILPTARVMPAATVYQGDPAIVATVDGAELLGVGDDCSSETMSSDAEDVPAVHPAALTRSLALDRTPASALPMTFRAISQKRAAHSTLDNLCEEEPAKRLKIVSHVDAESNEEEENENEHVDVDGEVVSETREEDAEDEEDDEEEVGDEEDEEVNEAAERTLEAFAHQIIVQSLWDLTGNILDLPKNCGQAGVREMYLRCIQAGLSLSEARVRAGNLSTAAMNARIARGIPISADEARKYARTIHLSVFQPMALGELEGMLAECKSVADRVAAETSRQA</sequence>
<gene>
    <name evidence="2" type="ORF">PYCCODRAFT_1431542</name>
</gene>
<feature type="region of interest" description="Disordered" evidence="1">
    <location>
        <begin position="142"/>
        <end position="190"/>
    </location>
</feature>
<evidence type="ECO:0000256" key="1">
    <source>
        <dbReference type="SAM" id="MobiDB-lite"/>
    </source>
</evidence>
<dbReference type="AlphaFoldDB" id="A0A1Y2J151"/>
<dbReference type="Proteomes" id="UP000193067">
    <property type="component" value="Unassembled WGS sequence"/>
</dbReference>
<dbReference type="EMBL" id="KZ084090">
    <property type="protein sequence ID" value="OSD06534.1"/>
    <property type="molecule type" value="Genomic_DNA"/>
</dbReference>
<organism evidence="2 3">
    <name type="scientific">Trametes coccinea (strain BRFM310)</name>
    <name type="common">Pycnoporus coccineus</name>
    <dbReference type="NCBI Taxonomy" id="1353009"/>
    <lineage>
        <taxon>Eukaryota</taxon>
        <taxon>Fungi</taxon>
        <taxon>Dikarya</taxon>
        <taxon>Basidiomycota</taxon>
        <taxon>Agaricomycotina</taxon>
        <taxon>Agaricomycetes</taxon>
        <taxon>Polyporales</taxon>
        <taxon>Polyporaceae</taxon>
        <taxon>Trametes</taxon>
    </lineage>
</organism>
<protein>
    <submittedName>
        <fullName evidence="2">Uncharacterized protein</fullName>
    </submittedName>
</protein>
<accession>A0A1Y2J151</accession>